<evidence type="ECO:0000256" key="1">
    <source>
        <dbReference type="SAM" id="Coils"/>
    </source>
</evidence>
<dbReference type="InterPro" id="IPR007420">
    <property type="entry name" value="DUF465"/>
</dbReference>
<evidence type="ECO:0000313" key="2">
    <source>
        <dbReference type="EMBL" id="MCQ8186422.1"/>
    </source>
</evidence>
<organism evidence="2 3">
    <name type="scientific">Parvularcula maris</name>
    <dbReference type="NCBI Taxonomy" id="2965077"/>
    <lineage>
        <taxon>Bacteria</taxon>
        <taxon>Pseudomonadati</taxon>
        <taxon>Pseudomonadota</taxon>
        <taxon>Alphaproteobacteria</taxon>
        <taxon>Parvularculales</taxon>
        <taxon>Parvularculaceae</taxon>
        <taxon>Parvularcula</taxon>
    </lineage>
</organism>
<dbReference type="Proteomes" id="UP001142610">
    <property type="component" value="Unassembled WGS sequence"/>
</dbReference>
<comment type="caution">
    <text evidence="2">The sequence shown here is derived from an EMBL/GenBank/DDBJ whole genome shotgun (WGS) entry which is preliminary data.</text>
</comment>
<gene>
    <name evidence="2" type="ORF">NOG11_13640</name>
</gene>
<feature type="coiled-coil region" evidence="1">
    <location>
        <begin position="7"/>
        <end position="55"/>
    </location>
</feature>
<proteinExistence type="predicted"/>
<dbReference type="Pfam" id="PF04325">
    <property type="entry name" value="DUF465"/>
    <property type="match status" value="1"/>
</dbReference>
<keyword evidence="1" id="KW-0175">Coiled coil</keyword>
<reference evidence="2" key="1">
    <citation type="submission" date="2022-07" db="EMBL/GenBank/DDBJ databases">
        <title>Parvularcula maris sp. nov., an algicidal bacterium isolated from seawater.</title>
        <authorList>
            <person name="Li F."/>
        </authorList>
    </citation>
    <scope>NUCLEOTIDE SEQUENCE</scope>
    <source>
        <strain evidence="2">BGMRC 0090</strain>
    </source>
</reference>
<name>A0A9X2RLD1_9PROT</name>
<dbReference type="InterPro" id="IPR038444">
    <property type="entry name" value="DUF465_sf"/>
</dbReference>
<dbReference type="EMBL" id="JANIBC010000018">
    <property type="protein sequence ID" value="MCQ8186422.1"/>
    <property type="molecule type" value="Genomic_DNA"/>
</dbReference>
<dbReference type="Gene3D" id="6.10.280.50">
    <property type="match status" value="1"/>
</dbReference>
<sequence>MSIEARIGTLSQKHQALEAQLAEERNHAAFDEQRISDLKRQKLAIKDQMAMLQQHTLGSGRKPS</sequence>
<protein>
    <submittedName>
        <fullName evidence="2">DUF465 domain-containing protein</fullName>
    </submittedName>
</protein>
<evidence type="ECO:0000313" key="3">
    <source>
        <dbReference type="Proteomes" id="UP001142610"/>
    </source>
</evidence>
<accession>A0A9X2RLD1</accession>
<dbReference type="RefSeq" id="WP_256620342.1">
    <property type="nucleotide sequence ID" value="NZ_JANIBC010000018.1"/>
</dbReference>
<keyword evidence="3" id="KW-1185">Reference proteome</keyword>
<dbReference type="AlphaFoldDB" id="A0A9X2RLD1"/>